<dbReference type="PROSITE" id="PS50043">
    <property type="entry name" value="HTH_LUXR_2"/>
    <property type="match status" value="1"/>
</dbReference>
<dbReference type="Pfam" id="PF00196">
    <property type="entry name" value="GerE"/>
    <property type="match status" value="1"/>
</dbReference>
<dbReference type="SUPFAM" id="SSF46894">
    <property type="entry name" value="C-terminal effector domain of the bipartite response regulators"/>
    <property type="match status" value="1"/>
</dbReference>
<dbReference type="EMBL" id="DMAI01000223">
    <property type="protein sequence ID" value="HAE48570.1"/>
    <property type="molecule type" value="Genomic_DNA"/>
</dbReference>
<keyword evidence="3" id="KW-0804">Transcription</keyword>
<sequence length="119" mass="12981">MVALTTLGVFCSIVAKIFHEPAAAGGGIMNRIIGREVVVSRRRETSATERLQALPRLSRRERECLEWAARGKTNLDIAVILGISGHTVDFHMRGAMNKLGVSNRIVAVVMAMRAEAIDP</sequence>
<gene>
    <name evidence="5" type="ORF">DCK97_14215</name>
</gene>
<keyword evidence="2" id="KW-0238">DNA-binding</keyword>
<evidence type="ECO:0000256" key="1">
    <source>
        <dbReference type="ARBA" id="ARBA00023015"/>
    </source>
</evidence>
<dbReference type="PANTHER" id="PTHR44688">
    <property type="entry name" value="DNA-BINDING TRANSCRIPTIONAL ACTIVATOR DEVR_DOSR"/>
    <property type="match status" value="1"/>
</dbReference>
<evidence type="ECO:0000256" key="2">
    <source>
        <dbReference type="ARBA" id="ARBA00023125"/>
    </source>
</evidence>
<dbReference type="PANTHER" id="PTHR44688:SF16">
    <property type="entry name" value="DNA-BINDING TRANSCRIPTIONAL ACTIVATOR DEVR_DOSR"/>
    <property type="match status" value="1"/>
</dbReference>
<comment type="caution">
    <text evidence="5">The sequence shown here is derived from an EMBL/GenBank/DDBJ whole genome shotgun (WGS) entry which is preliminary data.</text>
</comment>
<evidence type="ECO:0000256" key="3">
    <source>
        <dbReference type="ARBA" id="ARBA00023163"/>
    </source>
</evidence>
<evidence type="ECO:0000259" key="4">
    <source>
        <dbReference type="PROSITE" id="PS50043"/>
    </source>
</evidence>
<name>A0A3B9ILD6_9PROT</name>
<accession>A0A3B9ILD6</accession>
<keyword evidence="1" id="KW-0805">Transcription regulation</keyword>
<evidence type="ECO:0000313" key="5">
    <source>
        <dbReference type="EMBL" id="HAE48570.1"/>
    </source>
</evidence>
<dbReference type="InterPro" id="IPR016032">
    <property type="entry name" value="Sig_transdc_resp-reg_C-effctor"/>
</dbReference>
<dbReference type="CDD" id="cd06170">
    <property type="entry name" value="LuxR_C_like"/>
    <property type="match status" value="1"/>
</dbReference>
<feature type="domain" description="HTH luxR-type" evidence="4">
    <location>
        <begin position="50"/>
        <end position="115"/>
    </location>
</feature>
<dbReference type="AlphaFoldDB" id="A0A3B9ILD6"/>
<reference evidence="5 6" key="1">
    <citation type="journal article" date="2018" name="Nat. Biotechnol.">
        <title>A standardized bacterial taxonomy based on genome phylogeny substantially revises the tree of life.</title>
        <authorList>
            <person name="Parks D.H."/>
            <person name="Chuvochina M."/>
            <person name="Waite D.W."/>
            <person name="Rinke C."/>
            <person name="Skarshewski A."/>
            <person name="Chaumeil P.A."/>
            <person name="Hugenholtz P."/>
        </authorList>
    </citation>
    <scope>NUCLEOTIDE SEQUENCE [LARGE SCALE GENOMIC DNA]</scope>
    <source>
        <strain evidence="5">UBA8739</strain>
    </source>
</reference>
<dbReference type="InterPro" id="IPR000792">
    <property type="entry name" value="Tscrpt_reg_LuxR_C"/>
</dbReference>
<proteinExistence type="predicted"/>
<dbReference type="GO" id="GO:0003677">
    <property type="term" value="F:DNA binding"/>
    <property type="evidence" value="ECO:0007669"/>
    <property type="project" value="UniProtKB-KW"/>
</dbReference>
<dbReference type="InterPro" id="IPR036388">
    <property type="entry name" value="WH-like_DNA-bd_sf"/>
</dbReference>
<organism evidence="5 6">
    <name type="scientific">Tistrella mobilis</name>
    <dbReference type="NCBI Taxonomy" id="171437"/>
    <lineage>
        <taxon>Bacteria</taxon>
        <taxon>Pseudomonadati</taxon>
        <taxon>Pseudomonadota</taxon>
        <taxon>Alphaproteobacteria</taxon>
        <taxon>Geminicoccales</taxon>
        <taxon>Geminicoccaceae</taxon>
        <taxon>Tistrella</taxon>
    </lineage>
</organism>
<dbReference type="Gene3D" id="1.10.10.10">
    <property type="entry name" value="Winged helix-like DNA-binding domain superfamily/Winged helix DNA-binding domain"/>
    <property type="match status" value="1"/>
</dbReference>
<dbReference type="Proteomes" id="UP000257706">
    <property type="component" value="Unassembled WGS sequence"/>
</dbReference>
<protein>
    <recommendedName>
        <fullName evidence="4">HTH luxR-type domain-containing protein</fullName>
    </recommendedName>
</protein>
<dbReference type="SMART" id="SM00421">
    <property type="entry name" value="HTH_LUXR"/>
    <property type="match status" value="1"/>
</dbReference>
<dbReference type="PRINTS" id="PR00038">
    <property type="entry name" value="HTHLUXR"/>
</dbReference>
<dbReference type="GO" id="GO:0006355">
    <property type="term" value="P:regulation of DNA-templated transcription"/>
    <property type="evidence" value="ECO:0007669"/>
    <property type="project" value="InterPro"/>
</dbReference>
<evidence type="ECO:0000313" key="6">
    <source>
        <dbReference type="Proteomes" id="UP000257706"/>
    </source>
</evidence>